<dbReference type="OrthoDB" id="3657680at2759"/>
<protein>
    <submittedName>
        <fullName evidence="1">Uncharacterized protein</fullName>
    </submittedName>
</protein>
<dbReference type="Proteomes" id="UP000016936">
    <property type="component" value="Unassembled WGS sequence"/>
</dbReference>
<sequence>MTAWSRKGRVCGVAYWLGDMVYIECWMTGQDNGEMSAWTADGEASAKACYQ</sequence>
<name>M2TTW2_COCH5</name>
<keyword evidence="2" id="KW-1185">Reference proteome</keyword>
<organism evidence="1 2">
    <name type="scientific">Cochliobolus heterostrophus (strain C5 / ATCC 48332 / race O)</name>
    <name type="common">Southern corn leaf blight fungus</name>
    <name type="synonym">Bipolaris maydis</name>
    <dbReference type="NCBI Taxonomy" id="701091"/>
    <lineage>
        <taxon>Eukaryota</taxon>
        <taxon>Fungi</taxon>
        <taxon>Dikarya</taxon>
        <taxon>Ascomycota</taxon>
        <taxon>Pezizomycotina</taxon>
        <taxon>Dothideomycetes</taxon>
        <taxon>Pleosporomycetidae</taxon>
        <taxon>Pleosporales</taxon>
        <taxon>Pleosporineae</taxon>
        <taxon>Pleosporaceae</taxon>
        <taxon>Bipolaris</taxon>
    </lineage>
</organism>
<gene>
    <name evidence="1" type="ORF">COCHEDRAFT_1022099</name>
</gene>
<accession>M2TTW2</accession>
<reference evidence="1 2" key="1">
    <citation type="journal article" date="2012" name="PLoS Pathog.">
        <title>Diverse lifestyles and strategies of plant pathogenesis encoded in the genomes of eighteen Dothideomycetes fungi.</title>
        <authorList>
            <person name="Ohm R.A."/>
            <person name="Feau N."/>
            <person name="Henrissat B."/>
            <person name="Schoch C.L."/>
            <person name="Horwitz B.A."/>
            <person name="Barry K.W."/>
            <person name="Condon B.J."/>
            <person name="Copeland A.C."/>
            <person name="Dhillon B."/>
            <person name="Glaser F."/>
            <person name="Hesse C.N."/>
            <person name="Kosti I."/>
            <person name="LaButti K."/>
            <person name="Lindquist E.A."/>
            <person name="Lucas S."/>
            <person name="Salamov A.A."/>
            <person name="Bradshaw R.E."/>
            <person name="Ciuffetti L."/>
            <person name="Hamelin R.C."/>
            <person name="Kema G.H.J."/>
            <person name="Lawrence C."/>
            <person name="Scott J.A."/>
            <person name="Spatafora J.W."/>
            <person name="Turgeon B.G."/>
            <person name="de Wit P.J.G.M."/>
            <person name="Zhong S."/>
            <person name="Goodwin S.B."/>
            <person name="Grigoriev I.V."/>
        </authorList>
    </citation>
    <scope>NUCLEOTIDE SEQUENCE [LARGE SCALE GENOMIC DNA]</scope>
    <source>
        <strain evidence="2">C5 / ATCC 48332 / race O</strain>
    </source>
</reference>
<dbReference type="HOGENOM" id="CLU_3106196_0_0_1"/>
<dbReference type="EMBL" id="KB445578">
    <property type="protein sequence ID" value="EMD89964.1"/>
    <property type="molecule type" value="Genomic_DNA"/>
</dbReference>
<dbReference type="AlphaFoldDB" id="M2TTW2"/>
<evidence type="ECO:0000313" key="1">
    <source>
        <dbReference type="EMBL" id="EMD89964.1"/>
    </source>
</evidence>
<proteinExistence type="predicted"/>
<reference evidence="2" key="2">
    <citation type="journal article" date="2013" name="PLoS Genet.">
        <title>Comparative genome structure, secondary metabolite, and effector coding capacity across Cochliobolus pathogens.</title>
        <authorList>
            <person name="Condon B.J."/>
            <person name="Leng Y."/>
            <person name="Wu D."/>
            <person name="Bushley K.E."/>
            <person name="Ohm R.A."/>
            <person name="Otillar R."/>
            <person name="Martin J."/>
            <person name="Schackwitz W."/>
            <person name="Grimwood J."/>
            <person name="MohdZainudin N."/>
            <person name="Xue C."/>
            <person name="Wang R."/>
            <person name="Manning V.A."/>
            <person name="Dhillon B."/>
            <person name="Tu Z.J."/>
            <person name="Steffenson B.J."/>
            <person name="Salamov A."/>
            <person name="Sun H."/>
            <person name="Lowry S."/>
            <person name="LaButti K."/>
            <person name="Han J."/>
            <person name="Copeland A."/>
            <person name="Lindquist E."/>
            <person name="Barry K."/>
            <person name="Schmutz J."/>
            <person name="Baker S.E."/>
            <person name="Ciuffetti L.M."/>
            <person name="Grigoriev I.V."/>
            <person name="Zhong S."/>
            <person name="Turgeon B.G."/>
        </authorList>
    </citation>
    <scope>NUCLEOTIDE SEQUENCE [LARGE SCALE GENOMIC DNA]</scope>
    <source>
        <strain evidence="2">C5 / ATCC 48332 / race O</strain>
    </source>
</reference>
<evidence type="ECO:0000313" key="2">
    <source>
        <dbReference type="Proteomes" id="UP000016936"/>
    </source>
</evidence>